<feature type="compositionally biased region" description="Basic residues" evidence="1">
    <location>
        <begin position="70"/>
        <end position="82"/>
    </location>
</feature>
<feature type="compositionally biased region" description="Basic and acidic residues" evidence="1">
    <location>
        <begin position="56"/>
        <end position="67"/>
    </location>
</feature>
<feature type="compositionally biased region" description="Low complexity" evidence="1">
    <location>
        <begin position="83"/>
        <end position="97"/>
    </location>
</feature>
<gene>
    <name evidence="2" type="ORF">AVDCRST_MAG54-3541</name>
</gene>
<feature type="non-terminal residue" evidence="2">
    <location>
        <position position="1"/>
    </location>
</feature>
<feature type="region of interest" description="Disordered" evidence="1">
    <location>
        <begin position="1"/>
        <end position="97"/>
    </location>
</feature>
<proteinExistence type="predicted"/>
<evidence type="ECO:0000256" key="1">
    <source>
        <dbReference type="SAM" id="MobiDB-lite"/>
    </source>
</evidence>
<dbReference type="AlphaFoldDB" id="A0A6J4JHE7"/>
<evidence type="ECO:0000313" key="2">
    <source>
        <dbReference type="EMBL" id="CAA9280187.1"/>
    </source>
</evidence>
<protein>
    <submittedName>
        <fullName evidence="2">Uncharacterized protein</fullName>
    </submittedName>
</protein>
<dbReference type="EMBL" id="CADCTH010000451">
    <property type="protein sequence ID" value="CAA9280187.1"/>
    <property type="molecule type" value="Genomic_DNA"/>
</dbReference>
<feature type="compositionally biased region" description="Basic and acidic residues" evidence="1">
    <location>
        <begin position="11"/>
        <end position="21"/>
    </location>
</feature>
<feature type="non-terminal residue" evidence="2">
    <location>
        <position position="97"/>
    </location>
</feature>
<name>A0A6J4JHE7_9PSEU</name>
<organism evidence="2">
    <name type="scientific">uncultured Actinomycetospora sp</name>
    <dbReference type="NCBI Taxonomy" id="1135996"/>
    <lineage>
        <taxon>Bacteria</taxon>
        <taxon>Bacillati</taxon>
        <taxon>Actinomycetota</taxon>
        <taxon>Actinomycetes</taxon>
        <taxon>Pseudonocardiales</taxon>
        <taxon>Pseudonocardiaceae</taxon>
        <taxon>Actinomycetospora</taxon>
        <taxon>environmental samples</taxon>
    </lineage>
</organism>
<reference evidence="2" key="1">
    <citation type="submission" date="2020-02" db="EMBL/GenBank/DDBJ databases">
        <authorList>
            <person name="Meier V. D."/>
        </authorList>
    </citation>
    <scope>NUCLEOTIDE SEQUENCE</scope>
    <source>
        <strain evidence="2">AVDCRST_MAG54</strain>
    </source>
</reference>
<accession>A0A6J4JHE7</accession>
<sequence>EQTAPTGPSPPRDRLPAEHRPAARTVRRGGRRCRGPRPHRGGRDRAPPRVRGPGLDLRDRPGHDVARGARAARRGARARRAPRGGPSAASDPGGPDL</sequence>
<feature type="compositionally biased region" description="Basic residues" evidence="1">
    <location>
        <begin position="25"/>
        <end position="40"/>
    </location>
</feature>